<dbReference type="AlphaFoldDB" id="A0A7S0E9S4"/>
<name>A0A7S0E9S4_9CRYP</name>
<dbReference type="EMBL" id="HBEO01010993">
    <property type="protein sequence ID" value="CAD8478845.1"/>
    <property type="molecule type" value="Transcribed_RNA"/>
</dbReference>
<proteinExistence type="predicted"/>
<evidence type="ECO:0000313" key="1">
    <source>
        <dbReference type="EMBL" id="CAD8478845.1"/>
    </source>
</evidence>
<organism evidence="1">
    <name type="scientific">Hanusia phi</name>
    <dbReference type="NCBI Taxonomy" id="3032"/>
    <lineage>
        <taxon>Eukaryota</taxon>
        <taxon>Cryptophyceae</taxon>
        <taxon>Pyrenomonadales</taxon>
        <taxon>Geminigeraceae</taxon>
        <taxon>Hanusia</taxon>
    </lineage>
</organism>
<accession>A0A7S0E9S4</accession>
<dbReference type="PROSITE" id="PS51257">
    <property type="entry name" value="PROKAR_LIPOPROTEIN"/>
    <property type="match status" value="1"/>
</dbReference>
<reference evidence="1" key="1">
    <citation type="submission" date="2021-01" db="EMBL/GenBank/DDBJ databases">
        <authorList>
            <person name="Corre E."/>
            <person name="Pelletier E."/>
            <person name="Niang G."/>
            <person name="Scheremetjew M."/>
            <person name="Finn R."/>
            <person name="Kale V."/>
            <person name="Holt S."/>
            <person name="Cochrane G."/>
            <person name="Meng A."/>
            <person name="Brown T."/>
            <person name="Cohen L."/>
        </authorList>
    </citation>
    <scope>NUCLEOTIDE SEQUENCE</scope>
    <source>
        <strain evidence="1">CCMP325</strain>
    </source>
</reference>
<sequence>MVKVTMKSGAILASCLAAVACIGLIAYINTSGQTTLQQKNVVYYTQNRMNSLPVAIARPLAANQHIVRAEHQQNSIRRSVGRPYGKRSDGEAIAAKRAKQAAEKDYLKTYNMAIKAENAEETQERKYRALRAKHEQERTKVFNELKNRANKKEGWDKLEREMGMIMDGVDGLHYMGYARHH</sequence>
<protein>
    <submittedName>
        <fullName evidence="1">Uncharacterized protein</fullName>
    </submittedName>
</protein>
<gene>
    <name evidence="1" type="ORF">HPHI1048_LOCUS7632</name>
</gene>